<reference evidence="1" key="1">
    <citation type="submission" date="2021-10" db="EMBL/GenBank/DDBJ databases">
        <authorList>
            <person name="Dean J.D."/>
            <person name="Kim M.K."/>
            <person name="Newey C.N."/>
            <person name="Stoker T.S."/>
            <person name="Thompson D.W."/>
            <person name="Grose J.H."/>
        </authorList>
    </citation>
    <scope>NUCLEOTIDE SEQUENCE</scope>
    <source>
        <strain evidence="1">BT178</strain>
    </source>
</reference>
<protein>
    <submittedName>
        <fullName evidence="1">Uncharacterized protein</fullName>
    </submittedName>
</protein>
<dbReference type="RefSeq" id="WP_226174675.1">
    <property type="nucleotide sequence ID" value="NZ_JAJADR010000002.1"/>
</dbReference>
<name>A0ABS8ARU1_9BACT</name>
<evidence type="ECO:0000313" key="2">
    <source>
        <dbReference type="Proteomes" id="UP001165296"/>
    </source>
</evidence>
<organism evidence="1 2">
    <name type="scientific">Hymenobacter lucidus</name>
    <dbReference type="NCBI Taxonomy" id="2880930"/>
    <lineage>
        <taxon>Bacteria</taxon>
        <taxon>Pseudomonadati</taxon>
        <taxon>Bacteroidota</taxon>
        <taxon>Cytophagia</taxon>
        <taxon>Cytophagales</taxon>
        <taxon>Hymenobacteraceae</taxon>
        <taxon>Hymenobacter</taxon>
    </lineage>
</organism>
<proteinExistence type="predicted"/>
<gene>
    <name evidence="1" type="ORF">LGH74_08735</name>
</gene>
<dbReference type="EMBL" id="JAJADR010000002">
    <property type="protein sequence ID" value="MCB2408061.1"/>
    <property type="molecule type" value="Genomic_DNA"/>
</dbReference>
<keyword evidence="2" id="KW-1185">Reference proteome</keyword>
<comment type="caution">
    <text evidence="1">The sequence shown here is derived from an EMBL/GenBank/DDBJ whole genome shotgun (WGS) entry which is preliminary data.</text>
</comment>
<sequence>MATSFVLADGQRLPLADGQRVGLTVQANDLLKPASVQADYSSTLTLADTPEVRAALEQAQAGISLSDVPYAVLPGTLETNGQEVLPNAVVVIEQHEAGDGFEAQVLGGNKNFYEAIEGKKLGELTFPESYAHTWTLADAAKGAAHTQWQQGYVYDLYDRGKGGPLEGNTLHVFDDELLPSVYVRRVWEQIFGEAGYRWAGPMPAAFDALLMPTAALPGYGQDIRTATKLVAGIDNTGEKNRKFGNAYEGREESVFTRAL</sequence>
<evidence type="ECO:0000313" key="1">
    <source>
        <dbReference type="EMBL" id="MCB2408061.1"/>
    </source>
</evidence>
<dbReference type="Proteomes" id="UP001165296">
    <property type="component" value="Unassembled WGS sequence"/>
</dbReference>
<accession>A0ABS8ARU1</accession>